<keyword evidence="1" id="KW-0812">Transmembrane</keyword>
<feature type="transmembrane region" description="Helical" evidence="1">
    <location>
        <begin position="171"/>
        <end position="192"/>
    </location>
</feature>
<evidence type="ECO:0000313" key="3">
    <source>
        <dbReference type="Proteomes" id="UP000807353"/>
    </source>
</evidence>
<feature type="transmembrane region" description="Helical" evidence="1">
    <location>
        <begin position="50"/>
        <end position="70"/>
    </location>
</feature>
<proteinExistence type="predicted"/>
<dbReference type="OrthoDB" id="3357408at2759"/>
<name>A0A9P5Y0I0_9AGAR</name>
<keyword evidence="1" id="KW-0472">Membrane</keyword>
<feature type="transmembrane region" description="Helical" evidence="1">
    <location>
        <begin position="216"/>
        <end position="239"/>
    </location>
</feature>
<evidence type="ECO:0000256" key="1">
    <source>
        <dbReference type="SAM" id="Phobius"/>
    </source>
</evidence>
<dbReference type="EMBL" id="MU150298">
    <property type="protein sequence ID" value="KAF9460444.1"/>
    <property type="molecule type" value="Genomic_DNA"/>
</dbReference>
<feature type="transmembrane region" description="Helical" evidence="1">
    <location>
        <begin position="102"/>
        <end position="121"/>
    </location>
</feature>
<evidence type="ECO:0000313" key="2">
    <source>
        <dbReference type="EMBL" id="KAF9460444.1"/>
    </source>
</evidence>
<keyword evidence="3" id="KW-1185">Reference proteome</keyword>
<dbReference type="Proteomes" id="UP000807353">
    <property type="component" value="Unassembled WGS sequence"/>
</dbReference>
<dbReference type="AlphaFoldDB" id="A0A9P5Y0I0"/>
<sequence>MAPPFSLPLAQLVGLFMESILFGVFLVSFCACINALVFGGRKIVTWSDRIFLGIVLAMGFIAVWNVSLLFKNIVDAFINYTGPGGPTHVFSNLSDWVTVSRGFSYGVQTLLGDSILIYRCWMIYLEKWLVVIFPILMWFGIFVCVLAACIIESNLGQSSFTAKELAPFGTGFVSLTLSLNIIVTSMIAFRIWQTYTHSAKYINTDSTSGHPTMKRVMLTIIESGAIYSTALLVLLGAFVSKHTANVPLTDAVCFPFILSL</sequence>
<organism evidence="2 3">
    <name type="scientific">Collybia nuda</name>
    <dbReference type="NCBI Taxonomy" id="64659"/>
    <lineage>
        <taxon>Eukaryota</taxon>
        <taxon>Fungi</taxon>
        <taxon>Dikarya</taxon>
        <taxon>Basidiomycota</taxon>
        <taxon>Agaricomycotina</taxon>
        <taxon>Agaricomycetes</taxon>
        <taxon>Agaricomycetidae</taxon>
        <taxon>Agaricales</taxon>
        <taxon>Tricholomatineae</taxon>
        <taxon>Clitocybaceae</taxon>
        <taxon>Collybia</taxon>
    </lineage>
</organism>
<keyword evidence="1" id="KW-1133">Transmembrane helix</keyword>
<feature type="transmembrane region" description="Helical" evidence="1">
    <location>
        <begin position="20"/>
        <end position="38"/>
    </location>
</feature>
<protein>
    <submittedName>
        <fullName evidence="2">Uncharacterized protein</fullName>
    </submittedName>
</protein>
<gene>
    <name evidence="2" type="ORF">BDZ94DRAFT_1169596</name>
</gene>
<reference evidence="2" key="1">
    <citation type="submission" date="2020-11" db="EMBL/GenBank/DDBJ databases">
        <authorList>
            <consortium name="DOE Joint Genome Institute"/>
            <person name="Ahrendt S."/>
            <person name="Riley R."/>
            <person name="Andreopoulos W."/>
            <person name="Labutti K."/>
            <person name="Pangilinan J."/>
            <person name="Ruiz-Duenas F.J."/>
            <person name="Barrasa J.M."/>
            <person name="Sanchez-Garcia M."/>
            <person name="Camarero S."/>
            <person name="Miyauchi S."/>
            <person name="Serrano A."/>
            <person name="Linde D."/>
            <person name="Babiker R."/>
            <person name="Drula E."/>
            <person name="Ayuso-Fernandez I."/>
            <person name="Pacheco R."/>
            <person name="Padilla G."/>
            <person name="Ferreira P."/>
            <person name="Barriuso J."/>
            <person name="Kellner H."/>
            <person name="Castanera R."/>
            <person name="Alfaro M."/>
            <person name="Ramirez L."/>
            <person name="Pisabarro A.G."/>
            <person name="Kuo A."/>
            <person name="Tritt A."/>
            <person name="Lipzen A."/>
            <person name="He G."/>
            <person name="Yan M."/>
            <person name="Ng V."/>
            <person name="Cullen D."/>
            <person name="Martin F."/>
            <person name="Rosso M.-N."/>
            <person name="Henrissat B."/>
            <person name="Hibbett D."/>
            <person name="Martinez A.T."/>
            <person name="Grigoriev I.V."/>
        </authorList>
    </citation>
    <scope>NUCLEOTIDE SEQUENCE</scope>
    <source>
        <strain evidence="2">CBS 247.69</strain>
    </source>
</reference>
<accession>A0A9P5Y0I0</accession>
<feature type="transmembrane region" description="Helical" evidence="1">
    <location>
        <begin position="128"/>
        <end position="151"/>
    </location>
</feature>
<comment type="caution">
    <text evidence="2">The sequence shown here is derived from an EMBL/GenBank/DDBJ whole genome shotgun (WGS) entry which is preliminary data.</text>
</comment>